<evidence type="ECO:0000256" key="2">
    <source>
        <dbReference type="ARBA" id="ARBA00023125"/>
    </source>
</evidence>
<dbReference type="RefSeq" id="WP_109722124.1">
    <property type="nucleotide sequence ID" value="NZ_MSZV01000038.1"/>
</dbReference>
<dbReference type="InterPro" id="IPR018060">
    <property type="entry name" value="HTH_AraC"/>
</dbReference>
<dbReference type="PANTHER" id="PTHR46796:SF6">
    <property type="entry name" value="ARAC SUBFAMILY"/>
    <property type="match status" value="1"/>
</dbReference>
<comment type="caution">
    <text evidence="5">The sequence shown here is derived from an EMBL/GenBank/DDBJ whole genome shotgun (WGS) entry which is preliminary data.</text>
</comment>
<dbReference type="InterPro" id="IPR018062">
    <property type="entry name" value="HTH_AraC-typ_CS"/>
</dbReference>
<dbReference type="SMART" id="SM00342">
    <property type="entry name" value="HTH_ARAC"/>
    <property type="match status" value="1"/>
</dbReference>
<keyword evidence="6" id="KW-1185">Reference proteome</keyword>
<dbReference type="InterPro" id="IPR009057">
    <property type="entry name" value="Homeodomain-like_sf"/>
</dbReference>
<dbReference type="SUPFAM" id="SSF46689">
    <property type="entry name" value="Homeodomain-like"/>
    <property type="match status" value="2"/>
</dbReference>
<keyword evidence="2" id="KW-0238">DNA-binding</keyword>
<evidence type="ECO:0000256" key="3">
    <source>
        <dbReference type="ARBA" id="ARBA00023163"/>
    </source>
</evidence>
<evidence type="ECO:0000259" key="4">
    <source>
        <dbReference type="PROSITE" id="PS01124"/>
    </source>
</evidence>
<dbReference type="PROSITE" id="PS01124">
    <property type="entry name" value="HTH_ARAC_FAMILY_2"/>
    <property type="match status" value="1"/>
</dbReference>
<evidence type="ECO:0000256" key="1">
    <source>
        <dbReference type="ARBA" id="ARBA00023015"/>
    </source>
</evidence>
<dbReference type="AlphaFoldDB" id="A0A316IFN1"/>
<dbReference type="Gene3D" id="1.10.10.60">
    <property type="entry name" value="Homeodomain-like"/>
    <property type="match status" value="1"/>
</dbReference>
<gene>
    <name evidence="5" type="ORF">C7456_1025</name>
</gene>
<sequence>MGLSSASVIFDSPLLRIVGVDCRHPRGGCGEERGGERTHLALLRRGGFGYHLRGRVHHGTPATALLYRAGDSYRVSHPCDGGDACTCFEVAPAHEEELFGRRLDERRDACRPATPADQYRHQGLLAALRRGDAGRLAVEEQARVLCEAILRRGGPPRDARPPTPAAWRLALRAQERLLADPAGDVGLEALAADAGCSPFHLARIFRRTHGIGLAGYRTRLRLALGLERLAQGAGDLAALACELGFSHHSHFAAAFRRQLGLTPSAAREALRGAGLARAGRNLTALPPRRG</sequence>
<dbReference type="PROSITE" id="PS00041">
    <property type="entry name" value="HTH_ARAC_FAMILY_1"/>
    <property type="match status" value="1"/>
</dbReference>
<evidence type="ECO:0000313" key="6">
    <source>
        <dbReference type="Proteomes" id="UP000245812"/>
    </source>
</evidence>
<dbReference type="Pfam" id="PF12833">
    <property type="entry name" value="HTH_18"/>
    <property type="match status" value="1"/>
</dbReference>
<dbReference type="EMBL" id="QGHC01000002">
    <property type="protein sequence ID" value="PWK92272.1"/>
    <property type="molecule type" value="Genomic_DNA"/>
</dbReference>
<dbReference type="OrthoDB" id="9812985at2"/>
<keyword evidence="3" id="KW-0804">Transcription</keyword>
<dbReference type="GO" id="GO:0003700">
    <property type="term" value="F:DNA-binding transcription factor activity"/>
    <property type="evidence" value="ECO:0007669"/>
    <property type="project" value="InterPro"/>
</dbReference>
<dbReference type="GO" id="GO:0043565">
    <property type="term" value="F:sequence-specific DNA binding"/>
    <property type="evidence" value="ECO:0007669"/>
    <property type="project" value="InterPro"/>
</dbReference>
<dbReference type="Proteomes" id="UP000245812">
    <property type="component" value="Unassembled WGS sequence"/>
</dbReference>
<reference evidence="5 6" key="1">
    <citation type="submission" date="2018-05" db="EMBL/GenBank/DDBJ databases">
        <title>Genomic Encyclopedia of Type Strains, Phase IV (KMG-IV): sequencing the most valuable type-strain genomes for metagenomic binning, comparative biology and taxonomic classification.</title>
        <authorList>
            <person name="Goeker M."/>
        </authorList>
    </citation>
    <scope>NUCLEOTIDE SEQUENCE [LARGE SCALE GENOMIC DNA]</scope>
    <source>
        <strain evidence="5 6">DSM 14263</strain>
    </source>
</reference>
<feature type="domain" description="HTH araC/xylS-type" evidence="4">
    <location>
        <begin position="171"/>
        <end position="269"/>
    </location>
</feature>
<evidence type="ECO:0000313" key="5">
    <source>
        <dbReference type="EMBL" id="PWK92272.1"/>
    </source>
</evidence>
<proteinExistence type="predicted"/>
<name>A0A316IFN1_9GAMM</name>
<accession>A0A316IFN1</accession>
<organism evidence="5 6">
    <name type="scientific">Fulvimonas soli</name>
    <dbReference type="NCBI Taxonomy" id="155197"/>
    <lineage>
        <taxon>Bacteria</taxon>
        <taxon>Pseudomonadati</taxon>
        <taxon>Pseudomonadota</taxon>
        <taxon>Gammaproteobacteria</taxon>
        <taxon>Lysobacterales</taxon>
        <taxon>Rhodanobacteraceae</taxon>
        <taxon>Fulvimonas</taxon>
    </lineage>
</organism>
<dbReference type="PANTHER" id="PTHR46796">
    <property type="entry name" value="HTH-TYPE TRANSCRIPTIONAL ACTIVATOR RHAS-RELATED"/>
    <property type="match status" value="1"/>
</dbReference>
<protein>
    <submittedName>
        <fullName evidence="5">AraC family transcriptional regulator</fullName>
    </submittedName>
</protein>
<dbReference type="InterPro" id="IPR050204">
    <property type="entry name" value="AraC_XylS_family_regulators"/>
</dbReference>
<keyword evidence="1" id="KW-0805">Transcription regulation</keyword>